<name>A0ABP6RXE9_9PSEU</name>
<accession>A0ABP6RXE9</accession>
<comment type="caution">
    <text evidence="4">The sequence shown here is derived from an EMBL/GenBank/DDBJ whole genome shotgun (WGS) entry which is preliminary data.</text>
</comment>
<evidence type="ECO:0000256" key="2">
    <source>
        <dbReference type="SAM" id="Phobius"/>
    </source>
</evidence>
<keyword evidence="2" id="KW-0812">Transmembrane</keyword>
<evidence type="ECO:0000256" key="3">
    <source>
        <dbReference type="SAM" id="SignalP"/>
    </source>
</evidence>
<feature type="transmembrane region" description="Helical" evidence="2">
    <location>
        <begin position="101"/>
        <end position="121"/>
    </location>
</feature>
<reference evidence="5" key="1">
    <citation type="journal article" date="2019" name="Int. J. Syst. Evol. Microbiol.">
        <title>The Global Catalogue of Microorganisms (GCM) 10K type strain sequencing project: providing services to taxonomists for standard genome sequencing and annotation.</title>
        <authorList>
            <consortium name="The Broad Institute Genomics Platform"/>
            <consortium name="The Broad Institute Genome Sequencing Center for Infectious Disease"/>
            <person name="Wu L."/>
            <person name="Ma J."/>
        </authorList>
    </citation>
    <scope>NUCLEOTIDE SEQUENCE [LARGE SCALE GENOMIC DNA]</scope>
    <source>
        <strain evidence="5">JCM 9687</strain>
    </source>
</reference>
<dbReference type="EMBL" id="BAAAYK010000038">
    <property type="protein sequence ID" value="GAA3362645.1"/>
    <property type="molecule type" value="Genomic_DNA"/>
</dbReference>
<evidence type="ECO:0000313" key="5">
    <source>
        <dbReference type="Proteomes" id="UP001500483"/>
    </source>
</evidence>
<feature type="signal peptide" evidence="3">
    <location>
        <begin position="1"/>
        <end position="26"/>
    </location>
</feature>
<feature type="region of interest" description="Disordered" evidence="1">
    <location>
        <begin position="28"/>
        <end position="100"/>
    </location>
</feature>
<feature type="compositionally biased region" description="Basic and acidic residues" evidence="1">
    <location>
        <begin position="46"/>
        <end position="65"/>
    </location>
</feature>
<dbReference type="RefSeq" id="WP_258347009.1">
    <property type="nucleotide sequence ID" value="NZ_BAAAYK010000038.1"/>
</dbReference>
<keyword evidence="2" id="KW-0472">Membrane</keyword>
<dbReference type="Proteomes" id="UP001500483">
    <property type="component" value="Unassembled WGS sequence"/>
</dbReference>
<keyword evidence="3" id="KW-0732">Signal</keyword>
<organism evidence="4 5">
    <name type="scientific">Saccharopolyspora gregorii</name>
    <dbReference type="NCBI Taxonomy" id="33914"/>
    <lineage>
        <taxon>Bacteria</taxon>
        <taxon>Bacillati</taxon>
        <taxon>Actinomycetota</taxon>
        <taxon>Actinomycetes</taxon>
        <taxon>Pseudonocardiales</taxon>
        <taxon>Pseudonocardiaceae</taxon>
        <taxon>Saccharopolyspora</taxon>
    </lineage>
</organism>
<protein>
    <recommendedName>
        <fullName evidence="6">LPXTG cell wall anchor domain-containing protein</fullName>
    </recommendedName>
</protein>
<proteinExistence type="predicted"/>
<keyword evidence="2" id="KW-1133">Transmembrane helix</keyword>
<keyword evidence="5" id="KW-1185">Reference proteome</keyword>
<evidence type="ECO:0008006" key="6">
    <source>
        <dbReference type="Google" id="ProtNLM"/>
    </source>
</evidence>
<evidence type="ECO:0000256" key="1">
    <source>
        <dbReference type="SAM" id="MobiDB-lite"/>
    </source>
</evidence>
<feature type="chain" id="PRO_5045552496" description="LPXTG cell wall anchor domain-containing protein" evidence="3">
    <location>
        <begin position="27"/>
        <end position="129"/>
    </location>
</feature>
<gene>
    <name evidence="4" type="ORF">GCM10020366_51410</name>
</gene>
<evidence type="ECO:0000313" key="4">
    <source>
        <dbReference type="EMBL" id="GAA3362645.1"/>
    </source>
</evidence>
<sequence length="129" mass="12886">MRINRTCAAAAVLGALALPLTGTVGWADTAAQERDRPGTSEQEQVSARERAAAEQRAGQDAEGRSSAEGTGAAESRRQVSQRPVGAPDTGGGPAGWTATPASLAGGAAAVVAAGGGAVLLLRRRPADER</sequence>